<keyword evidence="6" id="KW-0675">Receptor</keyword>
<dbReference type="PRINTS" id="PR00255">
    <property type="entry name" value="NATPEPTIDER"/>
</dbReference>
<dbReference type="SUPFAM" id="SSF53822">
    <property type="entry name" value="Periplasmic binding protein-like I"/>
    <property type="match status" value="1"/>
</dbReference>
<keyword evidence="10" id="KW-1185">Reference proteome</keyword>
<dbReference type="Gene3D" id="3.40.50.2300">
    <property type="match status" value="1"/>
</dbReference>
<evidence type="ECO:0000313" key="10">
    <source>
        <dbReference type="Proteomes" id="UP001461498"/>
    </source>
</evidence>
<dbReference type="GO" id="GO:0016941">
    <property type="term" value="F:natriuretic peptide receptor activity"/>
    <property type="evidence" value="ECO:0007669"/>
    <property type="project" value="TreeGrafter"/>
</dbReference>
<comment type="subcellular location">
    <subcellularLocation>
        <location evidence="1">Membrane</location>
        <topology evidence="1">Single-pass type I membrane protein</topology>
    </subcellularLocation>
</comment>
<keyword evidence="2" id="KW-0812">Transmembrane</keyword>
<dbReference type="EMBL" id="JAPXFL010000003">
    <property type="protein sequence ID" value="KAK9509454.1"/>
    <property type="molecule type" value="Genomic_DNA"/>
</dbReference>
<evidence type="ECO:0000313" key="9">
    <source>
        <dbReference type="EMBL" id="KAK9509454.1"/>
    </source>
</evidence>
<keyword evidence="4" id="KW-1133">Transmembrane helix</keyword>
<dbReference type="Proteomes" id="UP001461498">
    <property type="component" value="Unassembled WGS sequence"/>
</dbReference>
<evidence type="ECO:0000256" key="1">
    <source>
        <dbReference type="ARBA" id="ARBA00004479"/>
    </source>
</evidence>
<evidence type="ECO:0000256" key="7">
    <source>
        <dbReference type="ARBA" id="ARBA00023180"/>
    </source>
</evidence>
<name>A0AAW1DLW3_9HEMI</name>
<keyword evidence="3" id="KW-0732">Signal</keyword>
<dbReference type="InterPro" id="IPR001170">
    <property type="entry name" value="ANPR/GUC"/>
</dbReference>
<dbReference type="GO" id="GO:0007165">
    <property type="term" value="P:signal transduction"/>
    <property type="evidence" value="ECO:0007669"/>
    <property type="project" value="TreeGrafter"/>
</dbReference>
<evidence type="ECO:0000256" key="5">
    <source>
        <dbReference type="ARBA" id="ARBA00023136"/>
    </source>
</evidence>
<reference evidence="9 10" key="1">
    <citation type="submission" date="2022-12" db="EMBL/GenBank/DDBJ databases">
        <title>Chromosome-level genome assembly of true bugs.</title>
        <authorList>
            <person name="Ma L."/>
            <person name="Li H."/>
        </authorList>
    </citation>
    <scope>NUCLEOTIDE SEQUENCE [LARGE SCALE GENOMIC DNA]</scope>
    <source>
        <strain evidence="9">Lab_2022b</strain>
    </source>
</reference>
<keyword evidence="7" id="KW-0325">Glycoprotein</keyword>
<dbReference type="PANTHER" id="PTHR44755">
    <property type="entry name" value="NATRIURETIC PEPTIDE RECEPTOR 3-RELATED"/>
    <property type="match status" value="1"/>
</dbReference>
<feature type="domain" description="Receptor ligand binding region" evidence="8">
    <location>
        <begin position="8"/>
        <end position="90"/>
    </location>
</feature>
<dbReference type="InterPro" id="IPR052612">
    <property type="entry name" value="ANP_Clearance_Receptor"/>
</dbReference>
<dbReference type="GO" id="GO:0017046">
    <property type="term" value="F:peptide hormone binding"/>
    <property type="evidence" value="ECO:0007669"/>
    <property type="project" value="TreeGrafter"/>
</dbReference>
<sequence length="100" mass="11156">MFQIKILAKESFNFTFGPDPVSTFVTAFYDAVLLYAYALNETLANGYNGSIGEEITRRMWNRTIQGITGPVTIDANGDRVTDYSLLDMDPETGTFKVISK</sequence>
<gene>
    <name evidence="9" type="ORF">O3M35_006768</name>
</gene>
<evidence type="ECO:0000256" key="2">
    <source>
        <dbReference type="ARBA" id="ARBA00022692"/>
    </source>
</evidence>
<organism evidence="9 10">
    <name type="scientific">Rhynocoris fuscipes</name>
    <dbReference type="NCBI Taxonomy" id="488301"/>
    <lineage>
        <taxon>Eukaryota</taxon>
        <taxon>Metazoa</taxon>
        <taxon>Ecdysozoa</taxon>
        <taxon>Arthropoda</taxon>
        <taxon>Hexapoda</taxon>
        <taxon>Insecta</taxon>
        <taxon>Pterygota</taxon>
        <taxon>Neoptera</taxon>
        <taxon>Paraneoptera</taxon>
        <taxon>Hemiptera</taxon>
        <taxon>Heteroptera</taxon>
        <taxon>Panheteroptera</taxon>
        <taxon>Cimicomorpha</taxon>
        <taxon>Reduviidae</taxon>
        <taxon>Harpactorinae</taxon>
        <taxon>Harpactorini</taxon>
        <taxon>Rhynocoris</taxon>
    </lineage>
</organism>
<evidence type="ECO:0000259" key="8">
    <source>
        <dbReference type="Pfam" id="PF01094"/>
    </source>
</evidence>
<accession>A0AAW1DLW3</accession>
<proteinExistence type="predicted"/>
<dbReference type="InterPro" id="IPR001828">
    <property type="entry name" value="ANF_lig-bd_rcpt"/>
</dbReference>
<evidence type="ECO:0000256" key="3">
    <source>
        <dbReference type="ARBA" id="ARBA00022729"/>
    </source>
</evidence>
<dbReference type="GO" id="GO:0016020">
    <property type="term" value="C:membrane"/>
    <property type="evidence" value="ECO:0007669"/>
    <property type="project" value="UniProtKB-SubCell"/>
</dbReference>
<evidence type="ECO:0000256" key="4">
    <source>
        <dbReference type="ARBA" id="ARBA00022989"/>
    </source>
</evidence>
<dbReference type="InterPro" id="IPR028082">
    <property type="entry name" value="Peripla_BP_I"/>
</dbReference>
<comment type="caution">
    <text evidence="9">The sequence shown here is derived from an EMBL/GenBank/DDBJ whole genome shotgun (WGS) entry which is preliminary data.</text>
</comment>
<evidence type="ECO:0000256" key="6">
    <source>
        <dbReference type="ARBA" id="ARBA00023170"/>
    </source>
</evidence>
<dbReference type="PANTHER" id="PTHR44755:SF5">
    <property type="entry name" value="GUANYLATE CYCLASE"/>
    <property type="match status" value="1"/>
</dbReference>
<dbReference type="Pfam" id="PF01094">
    <property type="entry name" value="ANF_receptor"/>
    <property type="match status" value="1"/>
</dbReference>
<dbReference type="AlphaFoldDB" id="A0AAW1DLW3"/>
<keyword evidence="5" id="KW-0472">Membrane</keyword>
<protein>
    <recommendedName>
        <fullName evidence="8">Receptor ligand binding region domain-containing protein</fullName>
    </recommendedName>
</protein>